<comment type="caution">
    <text evidence="1">The sequence shown here is derived from an EMBL/GenBank/DDBJ whole genome shotgun (WGS) entry which is preliminary data.</text>
</comment>
<gene>
    <name evidence="1" type="ORF">DNU06_00405</name>
</gene>
<dbReference type="EMBL" id="QKSB01000001">
    <property type="protein sequence ID" value="PZE18331.1"/>
    <property type="molecule type" value="Genomic_DNA"/>
</dbReference>
<proteinExistence type="predicted"/>
<dbReference type="AlphaFoldDB" id="A0A2W1N5C9"/>
<organism evidence="1 2">
    <name type="scientific">Putridiphycobacter roseus</name>
    <dbReference type="NCBI Taxonomy" id="2219161"/>
    <lineage>
        <taxon>Bacteria</taxon>
        <taxon>Pseudomonadati</taxon>
        <taxon>Bacteroidota</taxon>
        <taxon>Flavobacteriia</taxon>
        <taxon>Flavobacteriales</taxon>
        <taxon>Crocinitomicaceae</taxon>
        <taxon>Putridiphycobacter</taxon>
    </lineage>
</organism>
<name>A0A2W1N5C9_9FLAO</name>
<sequence>MQYYFLIAFFLLSCNQGAMKEEINKTNTCDCKSLQYHPNYNVFHLGDPLSPFSGTCKEYYLGGKLKKTAELLNGKYEGKLLYYYENGQLQSDIAYELGLMSGDKKVFEPDGKLLFHGIYKRSKLIETIYHYKQVK</sequence>
<accession>A0A2W1N5C9</accession>
<dbReference type="Pfam" id="PF07661">
    <property type="entry name" value="MORN_2"/>
    <property type="match status" value="2"/>
</dbReference>
<dbReference type="Proteomes" id="UP000249248">
    <property type="component" value="Unassembled WGS sequence"/>
</dbReference>
<dbReference type="SUPFAM" id="SSF82185">
    <property type="entry name" value="Histone H3 K4-specific methyltransferase SET7/9 N-terminal domain"/>
    <property type="match status" value="1"/>
</dbReference>
<keyword evidence="2" id="KW-1185">Reference proteome</keyword>
<evidence type="ECO:0000313" key="2">
    <source>
        <dbReference type="Proteomes" id="UP000249248"/>
    </source>
</evidence>
<protein>
    <recommendedName>
        <fullName evidence="3">Toxin-antitoxin system YwqK family antitoxin</fullName>
    </recommendedName>
</protein>
<reference evidence="1 2" key="1">
    <citation type="submission" date="2018-06" db="EMBL/GenBank/DDBJ databases">
        <title>The draft genome sequence of Crocinitomix sp. SM1701.</title>
        <authorList>
            <person name="Zhang X."/>
        </authorList>
    </citation>
    <scope>NUCLEOTIDE SEQUENCE [LARGE SCALE GENOMIC DNA]</scope>
    <source>
        <strain evidence="1 2">SM1701</strain>
    </source>
</reference>
<evidence type="ECO:0008006" key="3">
    <source>
        <dbReference type="Google" id="ProtNLM"/>
    </source>
</evidence>
<dbReference type="RefSeq" id="WP_111061232.1">
    <property type="nucleotide sequence ID" value="NZ_JBHUCU010000007.1"/>
</dbReference>
<dbReference type="InterPro" id="IPR011652">
    <property type="entry name" value="MORN_2"/>
</dbReference>
<evidence type="ECO:0000313" key="1">
    <source>
        <dbReference type="EMBL" id="PZE18331.1"/>
    </source>
</evidence>
<dbReference type="Gene3D" id="2.20.110.10">
    <property type="entry name" value="Histone H3 K4-specific methyltransferase SET7/9 N-terminal domain"/>
    <property type="match status" value="1"/>
</dbReference>